<protein>
    <submittedName>
        <fullName evidence="2">Uncharacterized protein</fullName>
    </submittedName>
</protein>
<sequence>MISPEVFNKWKNNLLHRLTLEKEKVFSEVNFNEIGVARKPDMAKETYRNMYNENINSIEKEKIENEYKELVLEIEKEIIWCKIEGEIRKRHQEELCQSILNAFDVFEKNGENFSDSKILNKKIKDEVKNDQEVSKEDFLKSLTSPTEHIGKKYGRLSDDSYKLANDKIISHCFENKHDFIIFISINYLIYDEVVSSFAIATRSFVTFGLKKENFKKIQKNEFNAVSSQNDLNNEVKLKLFLKNTIKSMEVIESLDKTLKKPNIILLGLPNSSVMYLKSIETGDTDGNFIPDNDTKALAFKYYSKTTSFEIYFSHYISSYLSNLSRNYAVKNFGVLKNDFHILCHNYGE</sequence>
<dbReference type="WBParaSite" id="SPAL_0000696500.1">
    <property type="protein sequence ID" value="SPAL_0000696500.1"/>
    <property type="gene ID" value="SPAL_0000696500"/>
</dbReference>
<accession>A0A0N5BM19</accession>
<name>A0A0N5BM19_STREA</name>
<reference evidence="2" key="1">
    <citation type="submission" date="2017-02" db="UniProtKB">
        <authorList>
            <consortium name="WormBaseParasite"/>
        </authorList>
    </citation>
    <scope>IDENTIFICATION</scope>
</reference>
<organism evidence="1 2">
    <name type="scientific">Strongyloides papillosus</name>
    <name type="common">Intestinal threadworm</name>
    <dbReference type="NCBI Taxonomy" id="174720"/>
    <lineage>
        <taxon>Eukaryota</taxon>
        <taxon>Metazoa</taxon>
        <taxon>Ecdysozoa</taxon>
        <taxon>Nematoda</taxon>
        <taxon>Chromadorea</taxon>
        <taxon>Rhabditida</taxon>
        <taxon>Tylenchina</taxon>
        <taxon>Panagrolaimomorpha</taxon>
        <taxon>Strongyloidoidea</taxon>
        <taxon>Strongyloididae</taxon>
        <taxon>Strongyloides</taxon>
    </lineage>
</organism>
<proteinExistence type="predicted"/>
<dbReference type="AlphaFoldDB" id="A0A0N5BM19"/>
<dbReference type="Proteomes" id="UP000046392">
    <property type="component" value="Unplaced"/>
</dbReference>
<evidence type="ECO:0000313" key="1">
    <source>
        <dbReference type="Proteomes" id="UP000046392"/>
    </source>
</evidence>
<evidence type="ECO:0000313" key="2">
    <source>
        <dbReference type="WBParaSite" id="SPAL_0000696500.1"/>
    </source>
</evidence>
<keyword evidence="1" id="KW-1185">Reference proteome</keyword>